<dbReference type="InterPro" id="IPR036249">
    <property type="entry name" value="Thioredoxin-like_sf"/>
</dbReference>
<evidence type="ECO:0000256" key="2">
    <source>
        <dbReference type="ARBA" id="ARBA00022862"/>
    </source>
</evidence>
<proteinExistence type="inferred from homology"/>
<dbReference type="PANTHER" id="PTHR43110">
    <property type="entry name" value="THIOL PEROXIDASE"/>
    <property type="match status" value="1"/>
</dbReference>
<dbReference type="PROSITE" id="PS51352">
    <property type="entry name" value="THIOREDOXIN_2"/>
    <property type="match status" value="1"/>
</dbReference>
<protein>
    <recommendedName>
        <fullName evidence="6">Thiol peroxidase</fullName>
        <shortName evidence="6">Tpx</shortName>
        <ecNumber evidence="6">1.11.1.24</ecNumber>
    </recommendedName>
    <alternativeName>
        <fullName evidence="6">Peroxiredoxin tpx</fullName>
        <shortName evidence="6">Prx</shortName>
    </alternativeName>
    <alternativeName>
        <fullName evidence="6">Thioredoxin peroxidase</fullName>
    </alternativeName>
    <alternativeName>
        <fullName evidence="6">Thioredoxin-dependent peroxiredoxin</fullName>
    </alternativeName>
</protein>
<dbReference type="InterPro" id="IPR002065">
    <property type="entry name" value="TPX"/>
</dbReference>
<dbReference type="PANTHER" id="PTHR43110:SF1">
    <property type="entry name" value="THIOL PEROXIDASE"/>
    <property type="match status" value="1"/>
</dbReference>
<keyword evidence="2 6" id="KW-0049">Antioxidant</keyword>
<dbReference type="RefSeq" id="WP_154546152.1">
    <property type="nucleotide sequence ID" value="NZ_JAQYQY010000038.1"/>
</dbReference>
<keyword evidence="9" id="KW-1185">Reference proteome</keyword>
<dbReference type="CDD" id="cd03014">
    <property type="entry name" value="PRX_Atyp2cys"/>
    <property type="match status" value="1"/>
</dbReference>
<dbReference type="Gene3D" id="3.40.30.10">
    <property type="entry name" value="Glutaredoxin"/>
    <property type="match status" value="1"/>
</dbReference>
<feature type="active site" description="Cysteine sulfenic acid (-SOH) intermediate" evidence="6">
    <location>
        <position position="60"/>
    </location>
</feature>
<comment type="function">
    <text evidence="6">Thiol-specific peroxidase that catalyzes the reduction of hydrogen peroxide and organic hydroperoxides to water and alcohols, respectively. Plays a role in cell protection against oxidative stress by detoxifying peroxides.</text>
</comment>
<gene>
    <name evidence="6" type="primary">tpx</name>
    <name evidence="8" type="ORF">FYJ63_09530</name>
</gene>
<evidence type="ECO:0000256" key="3">
    <source>
        <dbReference type="ARBA" id="ARBA00023002"/>
    </source>
</evidence>
<keyword evidence="5 6" id="KW-0676">Redox-active center</keyword>
<evidence type="ECO:0000256" key="4">
    <source>
        <dbReference type="ARBA" id="ARBA00023157"/>
    </source>
</evidence>
<dbReference type="NCBIfam" id="NF001808">
    <property type="entry name" value="PRK00522.1"/>
    <property type="match status" value="1"/>
</dbReference>
<name>A0A7K0K4V2_9ACTO</name>
<dbReference type="HAMAP" id="MF_00269">
    <property type="entry name" value="Tpx"/>
    <property type="match status" value="1"/>
</dbReference>
<dbReference type="InterPro" id="IPR018219">
    <property type="entry name" value="Tpx_CS"/>
</dbReference>
<feature type="disulfide bond" description="Redox-active" evidence="6">
    <location>
        <begin position="60"/>
        <end position="94"/>
    </location>
</feature>
<dbReference type="EC" id="1.11.1.24" evidence="6"/>
<comment type="catalytic activity">
    <reaction evidence="6">
        <text>a hydroperoxide + [thioredoxin]-dithiol = an alcohol + [thioredoxin]-disulfide + H2O</text>
        <dbReference type="Rhea" id="RHEA:62620"/>
        <dbReference type="Rhea" id="RHEA-COMP:10698"/>
        <dbReference type="Rhea" id="RHEA-COMP:10700"/>
        <dbReference type="ChEBI" id="CHEBI:15377"/>
        <dbReference type="ChEBI" id="CHEBI:29950"/>
        <dbReference type="ChEBI" id="CHEBI:30879"/>
        <dbReference type="ChEBI" id="CHEBI:35924"/>
        <dbReference type="ChEBI" id="CHEBI:50058"/>
        <dbReference type="EC" id="1.11.1.24"/>
    </reaction>
</comment>
<feature type="domain" description="Thioredoxin" evidence="7">
    <location>
        <begin position="18"/>
        <end position="164"/>
    </location>
</feature>
<comment type="similarity">
    <text evidence="6">Belongs to the peroxiredoxin family. Tpx subfamily.</text>
</comment>
<accession>A0A7K0K4V2</accession>
<keyword evidence="1 6" id="KW-0575">Peroxidase</keyword>
<dbReference type="EMBL" id="VUMY01000020">
    <property type="protein sequence ID" value="MST50458.1"/>
    <property type="molecule type" value="Genomic_DNA"/>
</dbReference>
<dbReference type="GO" id="GO:0008379">
    <property type="term" value="F:thioredoxin peroxidase activity"/>
    <property type="evidence" value="ECO:0007669"/>
    <property type="project" value="UniProtKB-UniRule"/>
</dbReference>
<dbReference type="SUPFAM" id="SSF52833">
    <property type="entry name" value="Thioredoxin-like"/>
    <property type="match status" value="1"/>
</dbReference>
<dbReference type="PROSITE" id="PS01265">
    <property type="entry name" value="TPX"/>
    <property type="match status" value="1"/>
</dbReference>
<dbReference type="InterPro" id="IPR013766">
    <property type="entry name" value="Thioredoxin_domain"/>
</dbReference>
<dbReference type="InterPro" id="IPR050455">
    <property type="entry name" value="Tpx_Peroxidase_subfamily"/>
</dbReference>
<dbReference type="AlphaFoldDB" id="A0A7K0K4V2"/>
<evidence type="ECO:0000256" key="1">
    <source>
        <dbReference type="ARBA" id="ARBA00022559"/>
    </source>
</evidence>
<dbReference type="Pfam" id="PF08534">
    <property type="entry name" value="Redoxin"/>
    <property type="match status" value="1"/>
</dbReference>
<organism evidence="8 9">
    <name type="scientific">Mobiluncus porci</name>
    <dbReference type="NCBI Taxonomy" id="2652278"/>
    <lineage>
        <taxon>Bacteria</taxon>
        <taxon>Bacillati</taxon>
        <taxon>Actinomycetota</taxon>
        <taxon>Actinomycetes</taxon>
        <taxon>Actinomycetales</taxon>
        <taxon>Actinomycetaceae</taxon>
        <taxon>Mobiluncus</taxon>
    </lineage>
</organism>
<evidence type="ECO:0000313" key="9">
    <source>
        <dbReference type="Proteomes" id="UP000442535"/>
    </source>
</evidence>
<evidence type="ECO:0000256" key="5">
    <source>
        <dbReference type="ARBA" id="ARBA00023284"/>
    </source>
</evidence>
<comment type="subunit">
    <text evidence="6">Homodimer.</text>
</comment>
<comment type="miscellaneous">
    <text evidence="6">The active site is a conserved redox-active cysteine residue, the peroxidatic cysteine (C(P)), which makes the nucleophilic attack on the peroxide substrate. The peroxide oxidizes the C(P)-SH to cysteine sulfenic acid (C(P)-SOH), which then reacts with another cysteine residue, the resolving cysteine (C(R)), to form a disulfide bridge. The disulfide is subsequently reduced by an appropriate electron donor to complete the catalytic cycle. In this atypical 2-Cys peroxiredoxin, C(R) is present in the same subunit to form an intramolecular disulfide. The disulfide is subsequently reduced by thioredoxin.</text>
</comment>
<evidence type="ECO:0000256" key="6">
    <source>
        <dbReference type="HAMAP-Rule" id="MF_00269"/>
    </source>
</evidence>
<dbReference type="Proteomes" id="UP000442535">
    <property type="component" value="Unassembled WGS sequence"/>
</dbReference>
<evidence type="ECO:0000313" key="8">
    <source>
        <dbReference type="EMBL" id="MST50458.1"/>
    </source>
</evidence>
<keyword evidence="4 6" id="KW-1015">Disulfide bond</keyword>
<dbReference type="InterPro" id="IPR013740">
    <property type="entry name" value="Redoxin"/>
</dbReference>
<sequence>MATTHLQGNPVQTVGELPALGSETPNFMTTKSDLSDLRLADFAGKTVLLNIFPSIDTGVCAASVRRFNVEAASRPEVQVIGVSMDLPFALDRFCAAEGIDHVITTSAFRSDFGDVYGVKLADSPMAGLLARAVIVIDPEGKVKYTQLVDEITTDPDFDAALAAL</sequence>
<reference evidence="8 9" key="1">
    <citation type="submission" date="2019-08" db="EMBL/GenBank/DDBJ databases">
        <title>In-depth cultivation of the pig gut microbiome towards novel bacterial diversity and tailored functional studies.</title>
        <authorList>
            <person name="Wylensek D."/>
            <person name="Hitch T.C.A."/>
            <person name="Clavel T."/>
        </authorList>
    </citation>
    <scope>NUCLEOTIDE SEQUENCE [LARGE SCALE GENOMIC DNA]</scope>
    <source>
        <strain evidence="8 9">RF-GAM-744-WT-7</strain>
    </source>
</reference>
<keyword evidence="3 6" id="KW-0560">Oxidoreductase</keyword>
<evidence type="ECO:0000259" key="7">
    <source>
        <dbReference type="PROSITE" id="PS51352"/>
    </source>
</evidence>
<comment type="caution">
    <text evidence="8">The sequence shown here is derived from an EMBL/GenBank/DDBJ whole genome shotgun (WGS) entry which is preliminary data.</text>
</comment>